<evidence type="ECO:0000313" key="1">
    <source>
        <dbReference type="EMBL" id="KJC64666.1"/>
    </source>
</evidence>
<dbReference type="RefSeq" id="WP_044441270.1">
    <property type="nucleotide sequence ID" value="NZ_JYFC01000003.1"/>
</dbReference>
<dbReference type="Pfam" id="PF14078">
    <property type="entry name" value="DUF4259"/>
    <property type="match status" value="1"/>
</dbReference>
<name>A0ABR5CGC0_9MICO</name>
<gene>
    <name evidence="1" type="ORF">TZ00_10100</name>
</gene>
<evidence type="ECO:0000313" key="2">
    <source>
        <dbReference type="Proteomes" id="UP000032503"/>
    </source>
</evidence>
<dbReference type="EMBL" id="JYFC01000003">
    <property type="protein sequence ID" value="KJC64666.1"/>
    <property type="molecule type" value="Genomic_DNA"/>
</dbReference>
<comment type="caution">
    <text evidence="1">The sequence shown here is derived from an EMBL/GenBank/DDBJ whole genome shotgun (WGS) entry which is preliminary data.</text>
</comment>
<proteinExistence type="predicted"/>
<keyword evidence="2" id="KW-1185">Reference proteome</keyword>
<accession>A0ABR5CGC0</accession>
<organism evidence="1 2">
    <name type="scientific">Agreia bicolorata</name>
    <dbReference type="NCBI Taxonomy" id="110935"/>
    <lineage>
        <taxon>Bacteria</taxon>
        <taxon>Bacillati</taxon>
        <taxon>Actinomycetota</taxon>
        <taxon>Actinomycetes</taxon>
        <taxon>Micrococcales</taxon>
        <taxon>Microbacteriaceae</taxon>
        <taxon>Agreia</taxon>
    </lineage>
</organism>
<protein>
    <recommendedName>
        <fullName evidence="3">DUF4259 domain-containing protein</fullName>
    </recommendedName>
</protein>
<sequence length="138" mass="14492">MGTWSGQPFRSDSASDWAYDLADASDWSVVRDALTEVIGQTDIDADDAAIAIAAAEVVAHGLDRPTQTDAYTESVGSFVQRVGRPDAELVAFALDALAAAGSAESELTELWQDEDPDEWLSANAALKQALDAGLPGHG</sequence>
<dbReference type="InterPro" id="IPR025355">
    <property type="entry name" value="DUF4259"/>
</dbReference>
<reference evidence="1 2" key="1">
    <citation type="journal article" date="2001" name="Int. J. Syst. Evol. Microbiol.">
        <title>Agreia bicolorata gen. nov., sp. nov., to accommodate actinobacteria isolated from narrow reed grass infected by the nematode Heteroanguina graminophila.</title>
        <authorList>
            <person name="Evtushenko L.I."/>
            <person name="Dorofeeva L.V."/>
            <person name="Dobrovolskaya T.G."/>
            <person name="Streshinskaya G.M."/>
            <person name="Subbotin S.A."/>
            <person name="Tiedje J.M."/>
        </authorList>
    </citation>
    <scope>NUCLEOTIDE SEQUENCE [LARGE SCALE GENOMIC DNA]</scope>
    <source>
        <strain evidence="1 2">VKM Ac-1804</strain>
    </source>
</reference>
<dbReference type="Proteomes" id="UP000032503">
    <property type="component" value="Unassembled WGS sequence"/>
</dbReference>
<evidence type="ECO:0008006" key="3">
    <source>
        <dbReference type="Google" id="ProtNLM"/>
    </source>
</evidence>